<name>A0A835L0M8_SPOEX</name>
<proteinExistence type="predicted"/>
<evidence type="ECO:0000313" key="1">
    <source>
        <dbReference type="EMBL" id="KAF9410084.1"/>
    </source>
</evidence>
<evidence type="ECO:0000313" key="2">
    <source>
        <dbReference type="Proteomes" id="UP000648187"/>
    </source>
</evidence>
<keyword evidence="2" id="KW-1185">Reference proteome</keyword>
<dbReference type="Proteomes" id="UP000648187">
    <property type="component" value="Unassembled WGS sequence"/>
</dbReference>
<accession>A0A835L0M8</accession>
<reference evidence="1" key="1">
    <citation type="submission" date="2020-08" db="EMBL/GenBank/DDBJ databases">
        <title>Spodoptera exigua strain:BAW_Kor-Di-RS1 Genome sequencing and assembly.</title>
        <authorList>
            <person name="Kim J."/>
            <person name="Nam H.Y."/>
            <person name="Kwon M."/>
            <person name="Choi J.H."/>
            <person name="Cho S.R."/>
            <person name="Kim G.-H."/>
        </authorList>
    </citation>
    <scope>NUCLEOTIDE SEQUENCE</scope>
    <source>
        <strain evidence="1">BAW_Kor-Di-RS1</strain>
        <tissue evidence="1">Whole-body</tissue>
    </source>
</reference>
<dbReference type="AlphaFoldDB" id="A0A835L0M8"/>
<feature type="non-terminal residue" evidence="1">
    <location>
        <position position="1"/>
    </location>
</feature>
<dbReference type="EMBL" id="JACKWZ010000279">
    <property type="protein sequence ID" value="KAF9410084.1"/>
    <property type="molecule type" value="Genomic_DNA"/>
</dbReference>
<protein>
    <recommendedName>
        <fullName evidence="3">DDE Tnp4 domain-containing protein</fullName>
    </recommendedName>
</protein>
<sequence length="295" mass="34460">TPSVSQRSHRPKSVLGAHLMKIRTEPNERLASRLGMSRRSFERKLELARECLTNDFVPRHLGWDHISHATIMSTYIQNEINPMHYVLKSNDTFILDRGFRDSIPTIETWGYQAHMPPTKLRNESQLRTEEANKSRLVTIVRWVVEVINGWIKRDFKIFRQEYFNRAMTHMFVDIRIAAALLNSFREPLKDHPRANDIIQVLNERINMANSLGDYVTENNINRQRASFRTITSNDNELLQFPELTEDDLLLISLGSYQIKLARSYFSEHVRNGMYTIEICIGAIPDLARYNINISE</sequence>
<organism evidence="1 2">
    <name type="scientific">Spodoptera exigua</name>
    <name type="common">Beet armyworm</name>
    <name type="synonym">Noctua fulgens</name>
    <dbReference type="NCBI Taxonomy" id="7107"/>
    <lineage>
        <taxon>Eukaryota</taxon>
        <taxon>Metazoa</taxon>
        <taxon>Ecdysozoa</taxon>
        <taxon>Arthropoda</taxon>
        <taxon>Hexapoda</taxon>
        <taxon>Insecta</taxon>
        <taxon>Pterygota</taxon>
        <taxon>Neoptera</taxon>
        <taxon>Endopterygota</taxon>
        <taxon>Lepidoptera</taxon>
        <taxon>Glossata</taxon>
        <taxon>Ditrysia</taxon>
        <taxon>Noctuoidea</taxon>
        <taxon>Noctuidae</taxon>
        <taxon>Amphipyrinae</taxon>
        <taxon>Spodoptera</taxon>
    </lineage>
</organism>
<gene>
    <name evidence="1" type="ORF">HW555_010746</name>
</gene>
<comment type="caution">
    <text evidence="1">The sequence shown here is derived from an EMBL/GenBank/DDBJ whole genome shotgun (WGS) entry which is preliminary data.</text>
</comment>
<evidence type="ECO:0008006" key="3">
    <source>
        <dbReference type="Google" id="ProtNLM"/>
    </source>
</evidence>
<feature type="non-terminal residue" evidence="1">
    <location>
        <position position="295"/>
    </location>
</feature>